<organism evidence="4 5">
    <name type="scientific">Ranitomeya imitator</name>
    <name type="common">mimic poison frog</name>
    <dbReference type="NCBI Taxonomy" id="111125"/>
    <lineage>
        <taxon>Eukaryota</taxon>
        <taxon>Metazoa</taxon>
        <taxon>Chordata</taxon>
        <taxon>Craniata</taxon>
        <taxon>Vertebrata</taxon>
        <taxon>Euteleostomi</taxon>
        <taxon>Amphibia</taxon>
        <taxon>Batrachia</taxon>
        <taxon>Anura</taxon>
        <taxon>Neobatrachia</taxon>
        <taxon>Hyloidea</taxon>
        <taxon>Dendrobatidae</taxon>
        <taxon>Dendrobatinae</taxon>
        <taxon>Ranitomeya</taxon>
    </lineage>
</organism>
<protein>
    <recommendedName>
        <fullName evidence="3">Chromo domain-containing protein</fullName>
    </recommendedName>
</protein>
<accession>A0ABN9LMD6</accession>
<dbReference type="InterPro" id="IPR056924">
    <property type="entry name" value="SH3_Tf2-1"/>
</dbReference>
<dbReference type="Pfam" id="PF24626">
    <property type="entry name" value="SH3_Tf2-1"/>
    <property type="match status" value="1"/>
</dbReference>
<dbReference type="InterPro" id="IPR036291">
    <property type="entry name" value="NAD(P)-bd_dom_sf"/>
</dbReference>
<gene>
    <name evidence="4" type="ORF">RIMI_LOCUS10926042</name>
</gene>
<comment type="similarity">
    <text evidence="2">Belongs to the short-chain dehydrogenases/reductases (SDR) family.</text>
</comment>
<dbReference type="InterPro" id="IPR000953">
    <property type="entry name" value="Chromo/chromo_shadow_dom"/>
</dbReference>
<evidence type="ECO:0000256" key="2">
    <source>
        <dbReference type="ARBA" id="ARBA00006484"/>
    </source>
</evidence>
<sequence length="473" mass="51390">MQVSSPKFKPRFIGPYKISEVINPVSFRLALPASFAIHNVFHRSLLRRYVAPVVPSVDPPAPVLVEGELEYVVEKILDSRVSRRKLQYLVKWKGYGQEDNSWVFASDVHAADLVRAFHLAHPGRPGGSGEGSVTPPQGGGTVVNSVVGLPPVVMNGTSAGSVHGLPLDNARPHVAGVCRQFLQDKGIEAMDSPTRSPDLNPIEHIWHIMSRIIHQCHIAPQTVQELADALVLVLEIPQEIIRPLIRSMPRHCREIIQGIVKKYNKKQSKCILTKMISVVNSVVMLPPVVMNGTSAGSVHGLPLVVVSGAAASEFPSTGLWGVTNNAGISVPTAPNEWLTKEDFSKILNVNLLGVVDVTLKMLPLIRRARGRVVNVASIAGRFTICGGAYCMLKHGVESFSDSLRLVDLTLSTSSTNLSLVTDCMEHALTAVHPKTRYSAGWDAKLFYLPLSYFPAMITDFLIGAQSPKPAKSA</sequence>
<dbReference type="InterPro" id="IPR016197">
    <property type="entry name" value="Chromo-like_dom_sf"/>
</dbReference>
<dbReference type="Gene3D" id="2.40.50.40">
    <property type="match status" value="1"/>
</dbReference>
<reference evidence="4" key="1">
    <citation type="submission" date="2023-07" db="EMBL/GenBank/DDBJ databases">
        <authorList>
            <person name="Stuckert A."/>
        </authorList>
    </citation>
    <scope>NUCLEOTIDE SEQUENCE</scope>
</reference>
<evidence type="ECO:0000313" key="5">
    <source>
        <dbReference type="Proteomes" id="UP001176940"/>
    </source>
</evidence>
<evidence type="ECO:0000259" key="3">
    <source>
        <dbReference type="PROSITE" id="PS50013"/>
    </source>
</evidence>
<dbReference type="Proteomes" id="UP001176940">
    <property type="component" value="Unassembled WGS sequence"/>
</dbReference>
<proteinExistence type="inferred from homology"/>
<evidence type="ECO:0000313" key="4">
    <source>
        <dbReference type="EMBL" id="CAJ0945496.1"/>
    </source>
</evidence>
<dbReference type="PROSITE" id="PS50013">
    <property type="entry name" value="CHROMO_2"/>
    <property type="match status" value="1"/>
</dbReference>
<comment type="subcellular location">
    <subcellularLocation>
        <location evidence="1">Nucleus</location>
    </subcellularLocation>
</comment>
<dbReference type="InterPro" id="IPR036397">
    <property type="entry name" value="RNaseH_sf"/>
</dbReference>
<comment type="caution">
    <text evidence="4">The sequence shown here is derived from an EMBL/GenBank/DDBJ whole genome shotgun (WGS) entry which is preliminary data.</text>
</comment>
<name>A0ABN9LMD6_9NEOB</name>
<dbReference type="Gene3D" id="3.30.420.10">
    <property type="entry name" value="Ribonuclease H-like superfamily/Ribonuclease H"/>
    <property type="match status" value="1"/>
</dbReference>
<keyword evidence="5" id="KW-1185">Reference proteome</keyword>
<dbReference type="SMART" id="SM00298">
    <property type="entry name" value="CHROMO"/>
    <property type="match status" value="1"/>
</dbReference>
<dbReference type="SUPFAM" id="SSF54160">
    <property type="entry name" value="Chromo domain-like"/>
    <property type="match status" value="1"/>
</dbReference>
<dbReference type="InterPro" id="IPR038717">
    <property type="entry name" value="Tc1-like_DDE_dom"/>
</dbReference>
<dbReference type="PANTHER" id="PTHR43313:SF55">
    <property type="entry name" value="RETINOL DEHYDROGENASE 7"/>
    <property type="match status" value="1"/>
</dbReference>
<dbReference type="Pfam" id="PF00385">
    <property type="entry name" value="Chromo"/>
    <property type="match status" value="1"/>
</dbReference>
<evidence type="ECO:0000256" key="1">
    <source>
        <dbReference type="ARBA" id="ARBA00004123"/>
    </source>
</evidence>
<dbReference type="InterPro" id="IPR023780">
    <property type="entry name" value="Chromo_domain"/>
</dbReference>
<dbReference type="InterPro" id="IPR002347">
    <property type="entry name" value="SDR_fam"/>
</dbReference>
<dbReference type="Gene3D" id="3.40.50.720">
    <property type="entry name" value="NAD(P)-binding Rossmann-like Domain"/>
    <property type="match status" value="1"/>
</dbReference>
<dbReference type="Pfam" id="PF00106">
    <property type="entry name" value="adh_short"/>
    <property type="match status" value="1"/>
</dbReference>
<dbReference type="Pfam" id="PF13358">
    <property type="entry name" value="DDE_3"/>
    <property type="match status" value="1"/>
</dbReference>
<feature type="domain" description="Chromo" evidence="3">
    <location>
        <begin position="71"/>
        <end position="118"/>
    </location>
</feature>
<dbReference type="CDD" id="cd00024">
    <property type="entry name" value="CD_CSD"/>
    <property type="match status" value="1"/>
</dbReference>
<dbReference type="EMBL" id="CAUEEQ010024142">
    <property type="protein sequence ID" value="CAJ0945496.1"/>
    <property type="molecule type" value="Genomic_DNA"/>
</dbReference>
<dbReference type="SUPFAM" id="SSF51735">
    <property type="entry name" value="NAD(P)-binding Rossmann-fold domains"/>
    <property type="match status" value="1"/>
</dbReference>
<dbReference type="PANTHER" id="PTHR43313">
    <property type="entry name" value="SHORT-CHAIN DEHYDROGENASE/REDUCTASE FAMILY 9C"/>
    <property type="match status" value="1"/>
</dbReference>